<organism evidence="10 11">
    <name type="scientific">Candidatus Odoribacter faecigallinarum</name>
    <dbReference type="NCBI Taxonomy" id="2838706"/>
    <lineage>
        <taxon>Bacteria</taxon>
        <taxon>Pseudomonadati</taxon>
        <taxon>Bacteroidota</taxon>
        <taxon>Bacteroidia</taxon>
        <taxon>Bacteroidales</taxon>
        <taxon>Odoribacteraceae</taxon>
        <taxon>Odoribacter</taxon>
    </lineage>
</organism>
<dbReference type="InterPro" id="IPR018484">
    <property type="entry name" value="FGGY_N"/>
</dbReference>
<evidence type="ECO:0000259" key="8">
    <source>
        <dbReference type="Pfam" id="PF00370"/>
    </source>
</evidence>
<keyword evidence="2" id="KW-0808">Transferase</keyword>
<evidence type="ECO:0000259" key="9">
    <source>
        <dbReference type="Pfam" id="PF02782"/>
    </source>
</evidence>
<dbReference type="Pfam" id="PF02782">
    <property type="entry name" value="FGGY_C"/>
    <property type="match status" value="1"/>
</dbReference>
<name>A0A9D1V0B5_9BACT</name>
<evidence type="ECO:0000256" key="4">
    <source>
        <dbReference type="ARBA" id="ARBA00022777"/>
    </source>
</evidence>
<dbReference type="Gene3D" id="3.30.420.40">
    <property type="match status" value="2"/>
</dbReference>
<keyword evidence="5" id="KW-0067">ATP-binding</keyword>
<feature type="domain" description="Carbohydrate kinase FGGY C-terminal" evidence="9">
    <location>
        <begin position="254"/>
        <end position="443"/>
    </location>
</feature>
<dbReference type="Proteomes" id="UP000824202">
    <property type="component" value="Unassembled WGS sequence"/>
</dbReference>
<sequence length="449" mass="49622">MKHIAIDFGAGSGRVIVGNLHKGEVTLQEVHRFPNRQVLAGGRLYWDFLALFEEMKTGLRKAFRQFDDIASIGIDTWGVDFGLIDKRGRLLGNPVCYRDNRTAGILGKVFQSIPREKLYAVTGTQLMEINTAFQLYSMVLDQDPALEVADKLLFMPDLFNYFLTGRAVNEYTIASTSQLYNPNTKEWEDKVFQSLGIPRKLMQEIVFPGTVIGELSAGIVAEIGGKGVKVVAVGSHDTASAFASIERTSSNQAFISSGTWSLMGIPARQPILTPEAMQNDFTNEGAADGHIQFLRNITGLWLLQNLMKEWEEEGRKRSYDELLDEATKSTWTTTIDVDAPCFNHPENMGDAIRQYCKEKGLPVPVTQAEFARCVVLSLASKYAEVKTALETCSRQHIDTIHIVGGGAQNRLLNRLTEELTGAKVVCGAVEATAIGNIKVQAASMNQLKH</sequence>
<dbReference type="GO" id="GO:0004370">
    <property type="term" value="F:glycerol kinase activity"/>
    <property type="evidence" value="ECO:0007669"/>
    <property type="project" value="TreeGrafter"/>
</dbReference>
<dbReference type="GO" id="GO:0005829">
    <property type="term" value="C:cytosol"/>
    <property type="evidence" value="ECO:0007669"/>
    <property type="project" value="TreeGrafter"/>
</dbReference>
<reference evidence="10" key="1">
    <citation type="journal article" date="2021" name="PeerJ">
        <title>Extensive microbial diversity within the chicken gut microbiome revealed by metagenomics and culture.</title>
        <authorList>
            <person name="Gilroy R."/>
            <person name="Ravi A."/>
            <person name="Getino M."/>
            <person name="Pursley I."/>
            <person name="Horton D.L."/>
            <person name="Alikhan N.F."/>
            <person name="Baker D."/>
            <person name="Gharbi K."/>
            <person name="Hall N."/>
            <person name="Watson M."/>
            <person name="Adriaenssens E.M."/>
            <person name="Foster-Nyarko E."/>
            <person name="Jarju S."/>
            <person name="Secka A."/>
            <person name="Antonio M."/>
            <person name="Oren A."/>
            <person name="Chaudhuri R.R."/>
            <person name="La Ragione R."/>
            <person name="Hildebrand F."/>
            <person name="Pallen M.J."/>
        </authorList>
    </citation>
    <scope>NUCLEOTIDE SEQUENCE</scope>
    <source>
        <strain evidence="10">23274</strain>
    </source>
</reference>
<dbReference type="InterPro" id="IPR043129">
    <property type="entry name" value="ATPase_NBD"/>
</dbReference>
<dbReference type="InterPro" id="IPR013449">
    <property type="entry name" value="Rhamnulokinase"/>
</dbReference>
<gene>
    <name evidence="10" type="ORF">H9863_06140</name>
</gene>
<dbReference type="GO" id="GO:0008993">
    <property type="term" value="F:rhamnulokinase activity"/>
    <property type="evidence" value="ECO:0007669"/>
    <property type="project" value="InterPro"/>
</dbReference>
<evidence type="ECO:0000256" key="6">
    <source>
        <dbReference type="ARBA" id="ARBA00023157"/>
    </source>
</evidence>
<evidence type="ECO:0000256" key="1">
    <source>
        <dbReference type="ARBA" id="ARBA00009156"/>
    </source>
</evidence>
<dbReference type="PANTHER" id="PTHR10196">
    <property type="entry name" value="SUGAR KINASE"/>
    <property type="match status" value="1"/>
</dbReference>
<dbReference type="PANTHER" id="PTHR10196:SF93">
    <property type="entry name" value="L-RHAMNULOKINASE"/>
    <property type="match status" value="1"/>
</dbReference>
<evidence type="ECO:0000256" key="2">
    <source>
        <dbReference type="ARBA" id="ARBA00022679"/>
    </source>
</evidence>
<dbReference type="SUPFAM" id="SSF53067">
    <property type="entry name" value="Actin-like ATPase domain"/>
    <property type="match status" value="2"/>
</dbReference>
<keyword evidence="4" id="KW-0418">Kinase</keyword>
<protein>
    <submittedName>
        <fullName evidence="10">Rhamnulokinase</fullName>
    </submittedName>
</protein>
<evidence type="ECO:0000256" key="3">
    <source>
        <dbReference type="ARBA" id="ARBA00022741"/>
    </source>
</evidence>
<comment type="similarity">
    <text evidence="1">Belongs to the FGGY kinase family.</text>
</comment>
<dbReference type="GO" id="GO:0005524">
    <property type="term" value="F:ATP binding"/>
    <property type="evidence" value="ECO:0007669"/>
    <property type="project" value="UniProtKB-KW"/>
</dbReference>
<keyword evidence="3" id="KW-0547">Nucleotide-binding</keyword>
<dbReference type="GO" id="GO:0019301">
    <property type="term" value="P:rhamnose catabolic process"/>
    <property type="evidence" value="ECO:0007669"/>
    <property type="project" value="InterPro"/>
</dbReference>
<keyword evidence="6" id="KW-1015">Disulfide bond</keyword>
<dbReference type="InterPro" id="IPR018485">
    <property type="entry name" value="FGGY_C"/>
</dbReference>
<accession>A0A9D1V0B5</accession>
<dbReference type="EMBL" id="DXFT01000116">
    <property type="protein sequence ID" value="HIX03679.1"/>
    <property type="molecule type" value="Genomic_DNA"/>
</dbReference>
<dbReference type="AlphaFoldDB" id="A0A9D1V0B5"/>
<dbReference type="Pfam" id="PF00370">
    <property type="entry name" value="FGGY_N"/>
    <property type="match status" value="1"/>
</dbReference>
<evidence type="ECO:0000256" key="7">
    <source>
        <dbReference type="ARBA" id="ARBA00023308"/>
    </source>
</evidence>
<evidence type="ECO:0000256" key="5">
    <source>
        <dbReference type="ARBA" id="ARBA00022840"/>
    </source>
</evidence>
<reference evidence="10" key="2">
    <citation type="submission" date="2021-04" db="EMBL/GenBank/DDBJ databases">
        <authorList>
            <person name="Gilroy R."/>
        </authorList>
    </citation>
    <scope>NUCLEOTIDE SEQUENCE</scope>
    <source>
        <strain evidence="10">23274</strain>
    </source>
</reference>
<evidence type="ECO:0000313" key="11">
    <source>
        <dbReference type="Proteomes" id="UP000824202"/>
    </source>
</evidence>
<proteinExistence type="inferred from homology"/>
<dbReference type="GO" id="GO:0006071">
    <property type="term" value="P:glycerol metabolic process"/>
    <property type="evidence" value="ECO:0007669"/>
    <property type="project" value="TreeGrafter"/>
</dbReference>
<keyword evidence="7" id="KW-0684">Rhamnose metabolism</keyword>
<feature type="domain" description="Carbohydrate kinase FGGY N-terminal" evidence="8">
    <location>
        <begin position="4"/>
        <end position="241"/>
    </location>
</feature>
<evidence type="ECO:0000313" key="10">
    <source>
        <dbReference type="EMBL" id="HIX03679.1"/>
    </source>
</evidence>
<dbReference type="CDD" id="cd07771">
    <property type="entry name" value="ASKHA_NBD_FGGY_RhaB-like"/>
    <property type="match status" value="1"/>
</dbReference>
<comment type="caution">
    <text evidence="10">The sequence shown here is derived from an EMBL/GenBank/DDBJ whole genome shotgun (WGS) entry which is preliminary data.</text>
</comment>